<evidence type="ECO:0000313" key="1">
    <source>
        <dbReference type="EMBL" id="KAF2449198.1"/>
    </source>
</evidence>
<dbReference type="EMBL" id="MU001494">
    <property type="protein sequence ID" value="KAF2449198.1"/>
    <property type="molecule type" value="Genomic_DNA"/>
</dbReference>
<proteinExistence type="predicted"/>
<sequence>MRQMRPTSCHYPHTSPPTWFGNLTSAYRRARHQGATRPPYRGDGGSYHPALIYGDGTVIATEDLELVRNIKYDTSRASGNRGKTQYMNSVGYQNTNMLVLNIAEEM</sequence>
<dbReference type="Proteomes" id="UP000799764">
    <property type="component" value="Unassembled WGS sequence"/>
</dbReference>
<accession>A0A9P4UH41</accession>
<comment type="caution">
    <text evidence="1">The sequence shown here is derived from an EMBL/GenBank/DDBJ whole genome shotgun (WGS) entry which is preliminary data.</text>
</comment>
<reference evidence="1" key="1">
    <citation type="journal article" date="2020" name="Stud. Mycol.">
        <title>101 Dothideomycetes genomes: a test case for predicting lifestyles and emergence of pathogens.</title>
        <authorList>
            <person name="Haridas S."/>
            <person name="Albert R."/>
            <person name="Binder M."/>
            <person name="Bloem J."/>
            <person name="Labutti K."/>
            <person name="Salamov A."/>
            <person name="Andreopoulos B."/>
            <person name="Baker S."/>
            <person name="Barry K."/>
            <person name="Bills G."/>
            <person name="Bluhm B."/>
            <person name="Cannon C."/>
            <person name="Castanera R."/>
            <person name="Culley D."/>
            <person name="Daum C."/>
            <person name="Ezra D."/>
            <person name="Gonzalez J."/>
            <person name="Henrissat B."/>
            <person name="Kuo A."/>
            <person name="Liang C."/>
            <person name="Lipzen A."/>
            <person name="Lutzoni F."/>
            <person name="Magnuson J."/>
            <person name="Mondo S."/>
            <person name="Nolan M."/>
            <person name="Ohm R."/>
            <person name="Pangilinan J."/>
            <person name="Park H.-J."/>
            <person name="Ramirez L."/>
            <person name="Alfaro M."/>
            <person name="Sun H."/>
            <person name="Tritt A."/>
            <person name="Yoshinaga Y."/>
            <person name="Zwiers L.-H."/>
            <person name="Turgeon B."/>
            <person name="Goodwin S."/>
            <person name="Spatafora J."/>
            <person name="Crous P."/>
            <person name="Grigoriev I."/>
        </authorList>
    </citation>
    <scope>NUCLEOTIDE SEQUENCE</scope>
    <source>
        <strain evidence="1">CBS 690.94</strain>
    </source>
</reference>
<evidence type="ECO:0000313" key="2">
    <source>
        <dbReference type="Proteomes" id="UP000799764"/>
    </source>
</evidence>
<dbReference type="OrthoDB" id="408743at2759"/>
<organism evidence="1 2">
    <name type="scientific">Karstenula rhodostoma CBS 690.94</name>
    <dbReference type="NCBI Taxonomy" id="1392251"/>
    <lineage>
        <taxon>Eukaryota</taxon>
        <taxon>Fungi</taxon>
        <taxon>Dikarya</taxon>
        <taxon>Ascomycota</taxon>
        <taxon>Pezizomycotina</taxon>
        <taxon>Dothideomycetes</taxon>
        <taxon>Pleosporomycetidae</taxon>
        <taxon>Pleosporales</taxon>
        <taxon>Massarineae</taxon>
        <taxon>Didymosphaeriaceae</taxon>
        <taxon>Karstenula</taxon>
    </lineage>
</organism>
<protein>
    <submittedName>
        <fullName evidence="1">Uncharacterized protein</fullName>
    </submittedName>
</protein>
<dbReference type="AlphaFoldDB" id="A0A9P4UH41"/>
<gene>
    <name evidence="1" type="ORF">P171DRAFT_480305</name>
</gene>
<keyword evidence="2" id="KW-1185">Reference proteome</keyword>
<name>A0A9P4UH41_9PLEO</name>